<accession>A0AAE0BGH5</accession>
<protein>
    <submittedName>
        <fullName evidence="2">Uncharacterized protein</fullName>
    </submittedName>
</protein>
<feature type="compositionally biased region" description="Basic and acidic residues" evidence="1">
    <location>
        <begin position="142"/>
        <end position="154"/>
    </location>
</feature>
<feature type="compositionally biased region" description="Polar residues" evidence="1">
    <location>
        <begin position="41"/>
        <end position="52"/>
    </location>
</feature>
<feature type="region of interest" description="Disordered" evidence="1">
    <location>
        <begin position="1"/>
        <end position="158"/>
    </location>
</feature>
<dbReference type="Proteomes" id="UP001190700">
    <property type="component" value="Unassembled WGS sequence"/>
</dbReference>
<proteinExistence type="predicted"/>
<keyword evidence="3" id="KW-1185">Reference proteome</keyword>
<dbReference type="EMBL" id="LGRX02035271">
    <property type="protein sequence ID" value="KAK3235559.1"/>
    <property type="molecule type" value="Genomic_DNA"/>
</dbReference>
<dbReference type="AlphaFoldDB" id="A0AAE0BGH5"/>
<gene>
    <name evidence="2" type="ORF">CYMTET_54266</name>
</gene>
<comment type="caution">
    <text evidence="2">The sequence shown here is derived from an EMBL/GenBank/DDBJ whole genome shotgun (WGS) entry which is preliminary data.</text>
</comment>
<evidence type="ECO:0000256" key="1">
    <source>
        <dbReference type="SAM" id="MobiDB-lite"/>
    </source>
</evidence>
<feature type="compositionally biased region" description="Low complexity" evidence="1">
    <location>
        <begin position="53"/>
        <end position="64"/>
    </location>
</feature>
<organism evidence="2 3">
    <name type="scientific">Cymbomonas tetramitiformis</name>
    <dbReference type="NCBI Taxonomy" id="36881"/>
    <lineage>
        <taxon>Eukaryota</taxon>
        <taxon>Viridiplantae</taxon>
        <taxon>Chlorophyta</taxon>
        <taxon>Pyramimonadophyceae</taxon>
        <taxon>Pyramimonadales</taxon>
        <taxon>Pyramimonadaceae</taxon>
        <taxon>Cymbomonas</taxon>
    </lineage>
</organism>
<name>A0AAE0BGH5_9CHLO</name>
<reference evidence="2 3" key="1">
    <citation type="journal article" date="2015" name="Genome Biol. Evol.">
        <title>Comparative Genomics of a Bacterivorous Green Alga Reveals Evolutionary Causalities and Consequences of Phago-Mixotrophic Mode of Nutrition.</title>
        <authorList>
            <person name="Burns J.A."/>
            <person name="Paasch A."/>
            <person name="Narechania A."/>
            <person name="Kim E."/>
        </authorList>
    </citation>
    <scope>NUCLEOTIDE SEQUENCE [LARGE SCALE GENOMIC DNA]</scope>
    <source>
        <strain evidence="2 3">PLY_AMNH</strain>
    </source>
</reference>
<evidence type="ECO:0000313" key="3">
    <source>
        <dbReference type="Proteomes" id="UP001190700"/>
    </source>
</evidence>
<feature type="compositionally biased region" description="Polar residues" evidence="1">
    <location>
        <begin position="83"/>
        <end position="95"/>
    </location>
</feature>
<evidence type="ECO:0000313" key="2">
    <source>
        <dbReference type="EMBL" id="KAK3235559.1"/>
    </source>
</evidence>
<feature type="compositionally biased region" description="Basic residues" evidence="1">
    <location>
        <begin position="7"/>
        <end position="17"/>
    </location>
</feature>
<sequence>MNEIVDRKKKRCRRSERTKHASNSVDGRKSHRARRRETKASRINPSQGNFTVESSKTSTPSSSKTEPDSIKLLKRSRREARDTSNSLVDHITPNQHRLAARDRSESRHGKRRKTRDKAQRPSTNHHQLGEGDTISTGPISVRGDHSQHEGRDDAPVPNKVSDVRSEWIRTLAKALSLGSNNASPIKRCVERVIVDQSTPGDVIERLKKALRPHGDGGTVKTNNGKALKDNIKFELLKHVPHSERNALYDMCDQGDDDGRARCAVRVRHRKPPLRVDTTNKDRKTLLEDVRNMPSNNAGPIKKLITAAIEKTGPDITAKEALQHLLASAKYDNNSCGSLKSGVAALLRTCANGSHEPSSNIVAATAACRKQPQDCSESAHSFNKEGDVVSSFYRAVLPLNAAASAPWDPRSAEEDMCYVTAGYGKMRYAYAMRCDMQTMEQIFRHVWSLDRSPLSNTKLQITGLPHLIEN</sequence>